<evidence type="ECO:0000313" key="2">
    <source>
        <dbReference type="Proteomes" id="UP000034636"/>
    </source>
</evidence>
<dbReference type="PATRIC" id="fig|59201.158.peg.5191"/>
<organism evidence="1 2">
    <name type="scientific">Salmonella typhimurium</name>
    <dbReference type="NCBI Taxonomy" id="90371"/>
    <lineage>
        <taxon>Bacteria</taxon>
        <taxon>Pseudomonadati</taxon>
        <taxon>Pseudomonadota</taxon>
        <taxon>Gammaproteobacteria</taxon>
        <taxon>Enterobacterales</taxon>
        <taxon>Enterobacteriaceae</taxon>
        <taxon>Salmonella</taxon>
    </lineage>
</organism>
<geneLocation type="plasmid" evidence="1 2">
    <name>pYU39_IncA/C</name>
</geneLocation>
<keyword evidence="1" id="KW-0614">Plasmid</keyword>
<proteinExistence type="predicted"/>
<sequence>MLIFIFLAMNVKYCLTINPVMWFRFMGEDFNILPAWHVDQSVKYSAR</sequence>
<reference evidence="1 2" key="1">
    <citation type="journal article" date="2015" name="Genome Announc.">
        <title>Complete Genome Sequencing of a Multidrug-Resistant and Human-Invasive Salmonella enterica Serovar Typhimurium Strain of the Emerging Sequence Type 213 Genotype.</title>
        <authorList>
            <person name="Calva E."/>
            <person name="Silva C."/>
            <person name="Zaidi M.B."/>
            <person name="Sanchez-Flores A."/>
            <person name="Estrada K."/>
            <person name="Silva G.G."/>
            <person name="Soto-Jimenez L.M."/>
            <person name="Wiesner M."/>
            <person name="Fernandez-Mora M."/>
            <person name="Edwards R.A."/>
            <person name="Vinuesa P."/>
        </authorList>
    </citation>
    <scope>NUCLEOTIDE SEQUENCE [LARGE SCALE GENOMIC DNA]</scope>
    <source>
        <strain evidence="1 2">YU39</strain>
        <plasmid evidence="1 2">pYU39_IncA/C</plasmid>
    </source>
</reference>
<dbReference type="EMBL" id="CP011429">
    <property type="protein sequence ID" value="AKH10305.1"/>
    <property type="molecule type" value="Genomic_DNA"/>
</dbReference>
<name>A0A0F7JGQ0_SALTM</name>
<accession>A0A0F7JGQ0</accession>
<evidence type="ECO:0000313" key="1">
    <source>
        <dbReference type="EMBL" id="AKH10305.1"/>
    </source>
</evidence>
<dbReference type="AlphaFoldDB" id="A0A0F7JGQ0"/>
<protein>
    <submittedName>
        <fullName evidence="1">Uncharacterized protein</fullName>
    </submittedName>
</protein>
<gene>
    <name evidence="1" type="ORF">SE14_04969</name>
</gene>
<dbReference type="Proteomes" id="UP000034636">
    <property type="component" value="Plasmid pYU39_IncA/C"/>
</dbReference>